<organism evidence="2 3">
    <name type="scientific">Tsuneonella deserti</name>
    <dbReference type="NCBI Taxonomy" id="2035528"/>
    <lineage>
        <taxon>Bacteria</taxon>
        <taxon>Pseudomonadati</taxon>
        <taxon>Pseudomonadota</taxon>
        <taxon>Alphaproteobacteria</taxon>
        <taxon>Sphingomonadales</taxon>
        <taxon>Erythrobacteraceae</taxon>
        <taxon>Tsuneonella</taxon>
    </lineage>
</organism>
<dbReference type="RefSeq" id="WP_188643744.1">
    <property type="nucleotide sequence ID" value="NZ_BMKL01000001.1"/>
</dbReference>
<gene>
    <name evidence="2" type="ORF">GCM10011515_05660</name>
</gene>
<dbReference type="SUPFAM" id="SSF54909">
    <property type="entry name" value="Dimeric alpha+beta barrel"/>
    <property type="match status" value="1"/>
</dbReference>
<feature type="domain" description="ABM" evidence="1">
    <location>
        <begin position="2"/>
        <end position="90"/>
    </location>
</feature>
<proteinExistence type="predicted"/>
<evidence type="ECO:0000313" key="3">
    <source>
        <dbReference type="Proteomes" id="UP000619041"/>
    </source>
</evidence>
<dbReference type="InterPro" id="IPR007138">
    <property type="entry name" value="ABM_dom"/>
</dbReference>
<protein>
    <submittedName>
        <fullName evidence="2">Antibiotic biosynthesis monooxygenase</fullName>
    </submittedName>
</protein>
<evidence type="ECO:0000313" key="2">
    <source>
        <dbReference type="EMBL" id="GGD88882.1"/>
    </source>
</evidence>
<dbReference type="Pfam" id="PF03992">
    <property type="entry name" value="ABM"/>
    <property type="match status" value="1"/>
</dbReference>
<dbReference type="PROSITE" id="PS51725">
    <property type="entry name" value="ABM"/>
    <property type="match status" value="1"/>
</dbReference>
<dbReference type="EMBL" id="BMKL01000001">
    <property type="protein sequence ID" value="GGD88882.1"/>
    <property type="molecule type" value="Genomic_DNA"/>
</dbReference>
<keyword evidence="2" id="KW-0560">Oxidoreductase</keyword>
<keyword evidence="3" id="KW-1185">Reference proteome</keyword>
<dbReference type="InterPro" id="IPR050744">
    <property type="entry name" value="AI-2_Isomerase_LsrG"/>
</dbReference>
<evidence type="ECO:0000259" key="1">
    <source>
        <dbReference type="PROSITE" id="PS51725"/>
    </source>
</evidence>
<comment type="caution">
    <text evidence="2">The sequence shown here is derived from an EMBL/GenBank/DDBJ whole genome shotgun (WGS) entry which is preliminary data.</text>
</comment>
<keyword evidence="2" id="KW-0503">Monooxygenase</keyword>
<dbReference type="InterPro" id="IPR011008">
    <property type="entry name" value="Dimeric_a/b-barrel"/>
</dbReference>
<dbReference type="PANTHER" id="PTHR33336">
    <property type="entry name" value="QUINOL MONOOXYGENASE YGIN-RELATED"/>
    <property type="match status" value="1"/>
</dbReference>
<dbReference type="GO" id="GO:0004497">
    <property type="term" value="F:monooxygenase activity"/>
    <property type="evidence" value="ECO:0007669"/>
    <property type="project" value="UniProtKB-KW"/>
</dbReference>
<name>A0ABQ1S379_9SPHN</name>
<dbReference type="Gene3D" id="3.30.70.100">
    <property type="match status" value="1"/>
</dbReference>
<reference evidence="3" key="1">
    <citation type="journal article" date="2019" name="Int. J. Syst. Evol. Microbiol.">
        <title>The Global Catalogue of Microorganisms (GCM) 10K type strain sequencing project: providing services to taxonomists for standard genome sequencing and annotation.</title>
        <authorList>
            <consortium name="The Broad Institute Genomics Platform"/>
            <consortium name="The Broad Institute Genome Sequencing Center for Infectious Disease"/>
            <person name="Wu L."/>
            <person name="Ma J."/>
        </authorList>
    </citation>
    <scope>NUCLEOTIDE SEQUENCE [LARGE SCALE GENOMIC DNA]</scope>
    <source>
        <strain evidence="3">CGMCC 1.15959</strain>
    </source>
</reference>
<dbReference type="Proteomes" id="UP000619041">
    <property type="component" value="Unassembled WGS sequence"/>
</dbReference>
<accession>A0ABQ1S379</accession>
<sequence length="99" mass="11131">MILVVGTVRVPEEAFDSARPAMERMIAETRKEDGCIRYAFARDLVDPGLMHVSEAWRDRDALTAHAKSDHMREWQAAIGSVGVSERNLRLYDTDEGVAL</sequence>
<dbReference type="PANTHER" id="PTHR33336:SF15">
    <property type="entry name" value="ABM DOMAIN-CONTAINING PROTEIN"/>
    <property type="match status" value="1"/>
</dbReference>